<feature type="compositionally biased region" description="Pro residues" evidence="1">
    <location>
        <begin position="38"/>
        <end position="51"/>
    </location>
</feature>
<evidence type="ECO:0000313" key="2">
    <source>
        <dbReference type="EMBL" id="MED6126777.1"/>
    </source>
</evidence>
<accession>A0ABU6RS26</accession>
<feature type="region of interest" description="Disordered" evidence="1">
    <location>
        <begin position="1"/>
        <end position="58"/>
    </location>
</feature>
<name>A0ABU6RS26_9FABA</name>
<dbReference type="Proteomes" id="UP001341840">
    <property type="component" value="Unassembled WGS sequence"/>
</dbReference>
<proteinExistence type="predicted"/>
<keyword evidence="3" id="KW-1185">Reference proteome</keyword>
<protein>
    <submittedName>
        <fullName evidence="2">Uncharacterized protein</fullName>
    </submittedName>
</protein>
<dbReference type="EMBL" id="JASCZI010031444">
    <property type="protein sequence ID" value="MED6126777.1"/>
    <property type="molecule type" value="Genomic_DNA"/>
</dbReference>
<feature type="compositionally biased region" description="Polar residues" evidence="1">
    <location>
        <begin position="9"/>
        <end position="24"/>
    </location>
</feature>
<reference evidence="2 3" key="1">
    <citation type="journal article" date="2023" name="Plants (Basel)">
        <title>Bridging the Gap: Combining Genomics and Transcriptomics Approaches to Understand Stylosanthes scabra, an Orphan Legume from the Brazilian Caatinga.</title>
        <authorList>
            <person name="Ferreira-Neto J.R.C."/>
            <person name="da Silva M.D."/>
            <person name="Binneck E."/>
            <person name="de Melo N.F."/>
            <person name="da Silva R.H."/>
            <person name="de Melo A.L.T.M."/>
            <person name="Pandolfi V."/>
            <person name="Bustamante F.O."/>
            <person name="Brasileiro-Vidal A.C."/>
            <person name="Benko-Iseppon A.M."/>
        </authorList>
    </citation>
    <scope>NUCLEOTIDE SEQUENCE [LARGE SCALE GENOMIC DNA]</scope>
    <source>
        <tissue evidence="2">Leaves</tissue>
    </source>
</reference>
<sequence>MRMIPTPGSRVQSSETLGTRAQGQTPTQTTTEDDEPPLPEPDPMPWPPINNPLPEGQEENIALEEELTRQAGRVYLHWDGGYWYARTRPRSPGSFRITRSGGFEFKIFESWRMRAAKRLRELIDEVRNKGAPHGWIQDDLFTRLVEFWRQEDYMKLK</sequence>
<gene>
    <name evidence="2" type="ORF">PIB30_081815</name>
</gene>
<comment type="caution">
    <text evidence="2">The sequence shown here is derived from an EMBL/GenBank/DDBJ whole genome shotgun (WGS) entry which is preliminary data.</text>
</comment>
<evidence type="ECO:0000313" key="3">
    <source>
        <dbReference type="Proteomes" id="UP001341840"/>
    </source>
</evidence>
<organism evidence="2 3">
    <name type="scientific">Stylosanthes scabra</name>
    <dbReference type="NCBI Taxonomy" id="79078"/>
    <lineage>
        <taxon>Eukaryota</taxon>
        <taxon>Viridiplantae</taxon>
        <taxon>Streptophyta</taxon>
        <taxon>Embryophyta</taxon>
        <taxon>Tracheophyta</taxon>
        <taxon>Spermatophyta</taxon>
        <taxon>Magnoliopsida</taxon>
        <taxon>eudicotyledons</taxon>
        <taxon>Gunneridae</taxon>
        <taxon>Pentapetalae</taxon>
        <taxon>rosids</taxon>
        <taxon>fabids</taxon>
        <taxon>Fabales</taxon>
        <taxon>Fabaceae</taxon>
        <taxon>Papilionoideae</taxon>
        <taxon>50 kb inversion clade</taxon>
        <taxon>dalbergioids sensu lato</taxon>
        <taxon>Dalbergieae</taxon>
        <taxon>Pterocarpus clade</taxon>
        <taxon>Stylosanthes</taxon>
    </lineage>
</organism>
<evidence type="ECO:0000256" key="1">
    <source>
        <dbReference type="SAM" id="MobiDB-lite"/>
    </source>
</evidence>